<dbReference type="InterPro" id="IPR036097">
    <property type="entry name" value="HisK_dim/P_sf"/>
</dbReference>
<evidence type="ECO:0000256" key="3">
    <source>
        <dbReference type="ARBA" id="ARBA00012438"/>
    </source>
</evidence>
<dbReference type="Pfam" id="PF02518">
    <property type="entry name" value="HATPase_c"/>
    <property type="match status" value="1"/>
</dbReference>
<evidence type="ECO:0000256" key="1">
    <source>
        <dbReference type="ARBA" id="ARBA00000085"/>
    </source>
</evidence>
<dbReference type="FunFam" id="3.30.565.10:FF:000006">
    <property type="entry name" value="Sensor histidine kinase WalK"/>
    <property type="match status" value="1"/>
</dbReference>
<comment type="catalytic activity">
    <reaction evidence="1">
        <text>ATP + protein L-histidine = ADP + protein N-phospho-L-histidine.</text>
        <dbReference type="EC" id="2.7.13.3"/>
    </reaction>
</comment>
<keyword evidence="8" id="KW-0418">Kinase</keyword>
<dbReference type="PANTHER" id="PTHR42878">
    <property type="entry name" value="TWO-COMPONENT HISTIDINE KINASE"/>
    <property type="match status" value="1"/>
</dbReference>
<dbReference type="InterPro" id="IPR000014">
    <property type="entry name" value="PAS"/>
</dbReference>
<dbReference type="Gene3D" id="1.10.287.130">
    <property type="match status" value="1"/>
</dbReference>
<evidence type="ECO:0000256" key="12">
    <source>
        <dbReference type="ARBA" id="ARBA00023136"/>
    </source>
</evidence>
<dbReference type="SUPFAM" id="SSF55874">
    <property type="entry name" value="ATPase domain of HSP90 chaperone/DNA topoisomerase II/histidine kinase"/>
    <property type="match status" value="1"/>
</dbReference>
<dbReference type="InterPro" id="IPR005467">
    <property type="entry name" value="His_kinase_dom"/>
</dbReference>
<dbReference type="SMART" id="SM00387">
    <property type="entry name" value="HATPase_c"/>
    <property type="match status" value="1"/>
</dbReference>
<dbReference type="GO" id="GO:0000156">
    <property type="term" value="F:phosphorelay response regulator activity"/>
    <property type="evidence" value="ECO:0007669"/>
    <property type="project" value="TreeGrafter"/>
</dbReference>
<keyword evidence="4" id="KW-0597">Phosphoprotein</keyword>
<keyword evidence="10" id="KW-1133">Transmembrane helix</keyword>
<keyword evidence="9" id="KW-0067">ATP-binding</keyword>
<dbReference type="NCBIfam" id="TIGR00229">
    <property type="entry name" value="sensory_box"/>
    <property type="match status" value="1"/>
</dbReference>
<evidence type="ECO:0000256" key="10">
    <source>
        <dbReference type="ARBA" id="ARBA00022989"/>
    </source>
</evidence>
<dbReference type="SMART" id="SM00388">
    <property type="entry name" value="HisKA"/>
    <property type="match status" value="1"/>
</dbReference>
<dbReference type="Proteomes" id="UP000310477">
    <property type="component" value="Unassembled WGS sequence"/>
</dbReference>
<evidence type="ECO:0000256" key="2">
    <source>
        <dbReference type="ARBA" id="ARBA00004141"/>
    </source>
</evidence>
<keyword evidence="12" id="KW-0472">Membrane</keyword>
<evidence type="ECO:0000256" key="8">
    <source>
        <dbReference type="ARBA" id="ARBA00022777"/>
    </source>
</evidence>
<dbReference type="SMART" id="SM00091">
    <property type="entry name" value="PAS"/>
    <property type="match status" value="3"/>
</dbReference>
<evidence type="ECO:0000313" key="14">
    <source>
        <dbReference type="EMBL" id="TKC02624.1"/>
    </source>
</evidence>
<dbReference type="GO" id="GO:0016020">
    <property type="term" value="C:membrane"/>
    <property type="evidence" value="ECO:0007669"/>
    <property type="project" value="UniProtKB-SubCell"/>
</dbReference>
<dbReference type="InterPro" id="IPR035965">
    <property type="entry name" value="PAS-like_dom_sf"/>
</dbReference>
<name>A0A4U1CEI5_9SPHI</name>
<evidence type="ECO:0000256" key="5">
    <source>
        <dbReference type="ARBA" id="ARBA00022679"/>
    </source>
</evidence>
<dbReference type="InterPro" id="IPR003594">
    <property type="entry name" value="HATPase_dom"/>
</dbReference>
<dbReference type="Gene3D" id="3.30.450.20">
    <property type="entry name" value="PAS domain"/>
    <property type="match status" value="3"/>
</dbReference>
<proteinExistence type="predicted"/>
<dbReference type="CDD" id="cd00082">
    <property type="entry name" value="HisKA"/>
    <property type="match status" value="1"/>
</dbReference>
<dbReference type="SUPFAM" id="SSF55785">
    <property type="entry name" value="PYP-like sensor domain (PAS domain)"/>
    <property type="match status" value="3"/>
</dbReference>
<keyword evidence="6" id="KW-0812">Transmembrane</keyword>
<sequence length="660" mass="74241">MLSIHILGKKMIHQQVPLLNQQQLIDVLNTSKTPTAIYVGEQASIQFANDAMLNVWGKDRSIVGLLLHQALPELDGQPFGELLAKVWREGFTHEGTSTPADLLVDGKLSTFYFDFEYRPMKNENNEVYCIINSAVDVTERVQNQKLIDEAIKNAKALEEEQANNLILTSEKFELESQVQLISKEALENAEQFKRLVEQAPFAIAVFDGLDLKVDIVNAEMLAIWGKDKNVLGLPLSRALPELDGQPFEDIIRNVLITGIPYAAQETRAMVMRNGELRDGYYNFVCKTIKGAKGENKGVLQVVTDVTTQVEARLALQRTQEMMDMAIDASNLGSWLIHPTTKKLRYNAALARMYGYDKDTEMTFEDAMGQVSDEFREPLTKEIEKAIHEGGMYDVTFTQQRFNDGEIIWLRSFGKINKVNGETLFSGFVMDVTQAKKDEQRKNDFIGIVSHELKTPLTSINGYIQLVQRLAKKEGNTSIADITGSAVRQLQRMNEMINGFLDLSRLESGKVVLDKTDFKLDELITEIVNESRMIDSTHIIELNQSCSVNLFADRLKIGSVLSNLLSNAVKYSPHAKLVKVTCETTEKEVKICVIDEGIGISNEHIEHLFDRYYRVESKSQISGFGIGLYLSSEVINRHSGKIWAESELGKGSTFCFTLPVN</sequence>
<evidence type="ECO:0000259" key="13">
    <source>
        <dbReference type="PROSITE" id="PS50109"/>
    </source>
</evidence>
<dbReference type="GO" id="GO:0000155">
    <property type="term" value="F:phosphorelay sensor kinase activity"/>
    <property type="evidence" value="ECO:0007669"/>
    <property type="project" value="InterPro"/>
</dbReference>
<dbReference type="AlphaFoldDB" id="A0A4U1CEI5"/>
<evidence type="ECO:0000256" key="9">
    <source>
        <dbReference type="ARBA" id="ARBA00022840"/>
    </source>
</evidence>
<dbReference type="OrthoDB" id="9813151at2"/>
<evidence type="ECO:0000256" key="11">
    <source>
        <dbReference type="ARBA" id="ARBA00023012"/>
    </source>
</evidence>
<evidence type="ECO:0000256" key="6">
    <source>
        <dbReference type="ARBA" id="ARBA00022692"/>
    </source>
</evidence>
<dbReference type="SUPFAM" id="SSF47384">
    <property type="entry name" value="Homodimeric domain of signal transducing histidine kinase"/>
    <property type="match status" value="1"/>
</dbReference>
<dbReference type="PROSITE" id="PS50109">
    <property type="entry name" value="HIS_KIN"/>
    <property type="match status" value="1"/>
</dbReference>
<keyword evidence="11" id="KW-0902">Two-component regulatory system</keyword>
<comment type="caution">
    <text evidence="14">The sequence shown here is derived from an EMBL/GenBank/DDBJ whole genome shotgun (WGS) entry which is preliminary data.</text>
</comment>
<dbReference type="GO" id="GO:0007234">
    <property type="term" value="P:osmosensory signaling via phosphorelay pathway"/>
    <property type="evidence" value="ECO:0007669"/>
    <property type="project" value="TreeGrafter"/>
</dbReference>
<dbReference type="Pfam" id="PF00512">
    <property type="entry name" value="HisKA"/>
    <property type="match status" value="1"/>
</dbReference>
<keyword evidence="7" id="KW-0547">Nucleotide-binding</keyword>
<dbReference type="InterPro" id="IPR036890">
    <property type="entry name" value="HATPase_C_sf"/>
</dbReference>
<gene>
    <name evidence="14" type="ORF">FA045_04945</name>
</gene>
<dbReference type="EMBL" id="SWBO01000002">
    <property type="protein sequence ID" value="TKC02624.1"/>
    <property type="molecule type" value="Genomic_DNA"/>
</dbReference>
<dbReference type="RefSeq" id="WP_136875069.1">
    <property type="nucleotide sequence ID" value="NZ_SWBO01000002.1"/>
</dbReference>
<dbReference type="InterPro" id="IPR004358">
    <property type="entry name" value="Sig_transdc_His_kin-like_C"/>
</dbReference>
<dbReference type="PANTHER" id="PTHR42878:SF7">
    <property type="entry name" value="SENSOR HISTIDINE KINASE GLRK"/>
    <property type="match status" value="1"/>
</dbReference>
<dbReference type="InterPro" id="IPR003661">
    <property type="entry name" value="HisK_dim/P_dom"/>
</dbReference>
<dbReference type="PRINTS" id="PR00344">
    <property type="entry name" value="BCTRLSENSOR"/>
</dbReference>
<evidence type="ECO:0000256" key="4">
    <source>
        <dbReference type="ARBA" id="ARBA00022553"/>
    </source>
</evidence>
<protein>
    <recommendedName>
        <fullName evidence="3">histidine kinase</fullName>
        <ecNumber evidence="3">2.7.13.3</ecNumber>
    </recommendedName>
</protein>
<organism evidence="14 15">
    <name type="scientific">Pedobacter cryotolerans</name>
    <dbReference type="NCBI Taxonomy" id="2571270"/>
    <lineage>
        <taxon>Bacteria</taxon>
        <taxon>Pseudomonadati</taxon>
        <taxon>Bacteroidota</taxon>
        <taxon>Sphingobacteriia</taxon>
        <taxon>Sphingobacteriales</taxon>
        <taxon>Sphingobacteriaceae</taxon>
        <taxon>Pedobacter</taxon>
    </lineage>
</organism>
<dbReference type="Gene3D" id="3.30.565.10">
    <property type="entry name" value="Histidine kinase-like ATPase, C-terminal domain"/>
    <property type="match status" value="1"/>
</dbReference>
<accession>A0A4U1CEI5</accession>
<dbReference type="Pfam" id="PF08448">
    <property type="entry name" value="PAS_4"/>
    <property type="match status" value="2"/>
</dbReference>
<dbReference type="InterPro" id="IPR050351">
    <property type="entry name" value="BphY/WalK/GraS-like"/>
</dbReference>
<dbReference type="GO" id="GO:0005524">
    <property type="term" value="F:ATP binding"/>
    <property type="evidence" value="ECO:0007669"/>
    <property type="project" value="UniProtKB-KW"/>
</dbReference>
<dbReference type="InterPro" id="IPR013656">
    <property type="entry name" value="PAS_4"/>
</dbReference>
<dbReference type="EC" id="2.7.13.3" evidence="3"/>
<keyword evidence="15" id="KW-1185">Reference proteome</keyword>
<evidence type="ECO:0000313" key="15">
    <source>
        <dbReference type="Proteomes" id="UP000310477"/>
    </source>
</evidence>
<keyword evidence="5" id="KW-0808">Transferase</keyword>
<dbReference type="FunFam" id="1.10.287.130:FF:000001">
    <property type="entry name" value="Two-component sensor histidine kinase"/>
    <property type="match status" value="1"/>
</dbReference>
<dbReference type="GO" id="GO:0030295">
    <property type="term" value="F:protein kinase activator activity"/>
    <property type="evidence" value="ECO:0007669"/>
    <property type="project" value="TreeGrafter"/>
</dbReference>
<reference evidence="14 15" key="1">
    <citation type="submission" date="2019-04" db="EMBL/GenBank/DDBJ databases">
        <title>Pedobacter sp. AR-2-6 sp. nov., isolated from Arctic soil.</title>
        <authorList>
            <person name="Dahal R.H."/>
            <person name="Kim D.-U."/>
        </authorList>
    </citation>
    <scope>NUCLEOTIDE SEQUENCE [LARGE SCALE GENOMIC DNA]</scope>
    <source>
        <strain evidence="14 15">AR-2-6</strain>
    </source>
</reference>
<evidence type="ECO:0000256" key="7">
    <source>
        <dbReference type="ARBA" id="ARBA00022741"/>
    </source>
</evidence>
<comment type="subcellular location">
    <subcellularLocation>
        <location evidence="2">Membrane</location>
        <topology evidence="2">Multi-pass membrane protein</topology>
    </subcellularLocation>
</comment>
<feature type="domain" description="Histidine kinase" evidence="13">
    <location>
        <begin position="447"/>
        <end position="660"/>
    </location>
</feature>